<dbReference type="InterPro" id="IPR007627">
    <property type="entry name" value="RNA_pol_sigma70_r2"/>
</dbReference>
<sequence>MSSRDDDVWAFAEFHAHFSDDLYWYARKHVSLRDDSTFGADDLCQETWARVYAQWEGLDRSSRKALCSYTYKTALNLLISEQREREKCRVEAKDLSGTEHGRGRWRWPFFPTPRRSRRDQSIAEVISRLPRAQREVVEFWLTDDRPSFEKMAAMLGKRPSTVRTLWSRARQTLRSQLPELADVKIAMDEDGRKR</sequence>
<dbReference type="Gene3D" id="1.10.1740.10">
    <property type="match status" value="1"/>
</dbReference>
<keyword evidence="8" id="KW-1185">Reference proteome</keyword>
<dbReference type="InterPro" id="IPR014284">
    <property type="entry name" value="RNA_pol_sigma-70_dom"/>
</dbReference>
<dbReference type="Gene3D" id="1.10.10.10">
    <property type="entry name" value="Winged helix-like DNA-binding domain superfamily/Winged helix DNA-binding domain"/>
    <property type="match status" value="1"/>
</dbReference>
<name>A0A7Z0J8V9_9ACTN</name>
<evidence type="ECO:0000256" key="2">
    <source>
        <dbReference type="ARBA" id="ARBA00023015"/>
    </source>
</evidence>
<keyword evidence="5" id="KW-0804">Transcription</keyword>
<evidence type="ECO:0000256" key="3">
    <source>
        <dbReference type="ARBA" id="ARBA00023082"/>
    </source>
</evidence>
<dbReference type="InterPro" id="IPR013325">
    <property type="entry name" value="RNA_pol_sigma_r2"/>
</dbReference>
<gene>
    <name evidence="7" type="ORF">HNR10_000720</name>
</gene>
<dbReference type="GO" id="GO:0003677">
    <property type="term" value="F:DNA binding"/>
    <property type="evidence" value="ECO:0007669"/>
    <property type="project" value="UniProtKB-KW"/>
</dbReference>
<dbReference type="NCBIfam" id="TIGR02937">
    <property type="entry name" value="sigma70-ECF"/>
    <property type="match status" value="1"/>
</dbReference>
<evidence type="ECO:0000259" key="6">
    <source>
        <dbReference type="Pfam" id="PF04542"/>
    </source>
</evidence>
<dbReference type="GO" id="GO:0016987">
    <property type="term" value="F:sigma factor activity"/>
    <property type="evidence" value="ECO:0007669"/>
    <property type="project" value="UniProtKB-KW"/>
</dbReference>
<dbReference type="AlphaFoldDB" id="A0A7Z0J8V9"/>
<dbReference type="GO" id="GO:0006352">
    <property type="term" value="P:DNA-templated transcription initiation"/>
    <property type="evidence" value="ECO:0007669"/>
    <property type="project" value="InterPro"/>
</dbReference>
<dbReference type="InterPro" id="IPR036388">
    <property type="entry name" value="WH-like_DNA-bd_sf"/>
</dbReference>
<dbReference type="PANTHER" id="PTHR43133">
    <property type="entry name" value="RNA POLYMERASE ECF-TYPE SIGMA FACTO"/>
    <property type="match status" value="1"/>
</dbReference>
<dbReference type="Proteomes" id="UP000572051">
    <property type="component" value="Unassembled WGS sequence"/>
</dbReference>
<reference evidence="7 8" key="1">
    <citation type="submission" date="2020-07" db="EMBL/GenBank/DDBJ databases">
        <title>Sequencing the genomes of 1000 actinobacteria strains.</title>
        <authorList>
            <person name="Klenk H.-P."/>
        </authorList>
    </citation>
    <scope>NUCLEOTIDE SEQUENCE [LARGE SCALE GENOMIC DNA]</scope>
    <source>
        <strain evidence="7 8">DSM 44442</strain>
    </source>
</reference>
<dbReference type="RefSeq" id="WP_179820800.1">
    <property type="nucleotide sequence ID" value="NZ_JACCFS010000001.1"/>
</dbReference>
<dbReference type="EMBL" id="JACCFS010000001">
    <property type="protein sequence ID" value="NYJ32839.1"/>
    <property type="molecule type" value="Genomic_DNA"/>
</dbReference>
<keyword evidence="2" id="KW-0805">Transcription regulation</keyword>
<organism evidence="7 8">
    <name type="scientific">Nocardiopsis aegyptia</name>
    <dbReference type="NCBI Taxonomy" id="220378"/>
    <lineage>
        <taxon>Bacteria</taxon>
        <taxon>Bacillati</taxon>
        <taxon>Actinomycetota</taxon>
        <taxon>Actinomycetes</taxon>
        <taxon>Streptosporangiales</taxon>
        <taxon>Nocardiopsidaceae</taxon>
        <taxon>Nocardiopsis</taxon>
    </lineage>
</organism>
<keyword evidence="3" id="KW-0731">Sigma factor</keyword>
<dbReference type="SUPFAM" id="SSF88946">
    <property type="entry name" value="Sigma2 domain of RNA polymerase sigma factors"/>
    <property type="match status" value="1"/>
</dbReference>
<evidence type="ECO:0000313" key="7">
    <source>
        <dbReference type="EMBL" id="NYJ32839.1"/>
    </source>
</evidence>
<keyword evidence="4" id="KW-0238">DNA-binding</keyword>
<protein>
    <submittedName>
        <fullName evidence="7">RNA polymerase sigma factor (Sigma-70 family)</fullName>
    </submittedName>
</protein>
<dbReference type="SUPFAM" id="SSF88659">
    <property type="entry name" value="Sigma3 and sigma4 domains of RNA polymerase sigma factors"/>
    <property type="match status" value="1"/>
</dbReference>
<comment type="caution">
    <text evidence="7">The sequence shown here is derived from an EMBL/GenBank/DDBJ whole genome shotgun (WGS) entry which is preliminary data.</text>
</comment>
<evidence type="ECO:0000256" key="1">
    <source>
        <dbReference type="ARBA" id="ARBA00010641"/>
    </source>
</evidence>
<evidence type="ECO:0000256" key="4">
    <source>
        <dbReference type="ARBA" id="ARBA00023125"/>
    </source>
</evidence>
<dbReference type="PANTHER" id="PTHR43133:SF8">
    <property type="entry name" value="RNA POLYMERASE SIGMA FACTOR HI_1459-RELATED"/>
    <property type="match status" value="1"/>
</dbReference>
<dbReference type="InterPro" id="IPR039425">
    <property type="entry name" value="RNA_pol_sigma-70-like"/>
</dbReference>
<dbReference type="Pfam" id="PF04542">
    <property type="entry name" value="Sigma70_r2"/>
    <property type="match status" value="1"/>
</dbReference>
<comment type="similarity">
    <text evidence="1">Belongs to the sigma-70 factor family. ECF subfamily.</text>
</comment>
<feature type="domain" description="RNA polymerase sigma-70 region 2" evidence="6">
    <location>
        <begin position="17"/>
        <end position="86"/>
    </location>
</feature>
<evidence type="ECO:0000256" key="5">
    <source>
        <dbReference type="ARBA" id="ARBA00023163"/>
    </source>
</evidence>
<accession>A0A7Z0J8V9</accession>
<dbReference type="InterPro" id="IPR013324">
    <property type="entry name" value="RNA_pol_sigma_r3/r4-like"/>
</dbReference>
<evidence type="ECO:0000313" key="8">
    <source>
        <dbReference type="Proteomes" id="UP000572051"/>
    </source>
</evidence>
<proteinExistence type="inferred from homology"/>